<dbReference type="SUPFAM" id="SSF53335">
    <property type="entry name" value="S-adenosyl-L-methionine-dependent methyltransferases"/>
    <property type="match status" value="1"/>
</dbReference>
<keyword evidence="3" id="KW-1185">Reference proteome</keyword>
<gene>
    <name evidence="2" type="ORF">JL107_07315</name>
</gene>
<keyword evidence="2" id="KW-0489">Methyltransferase</keyword>
<dbReference type="EMBL" id="JAERWL010000006">
    <property type="protein sequence ID" value="MBM9476245.1"/>
    <property type="molecule type" value="Genomic_DNA"/>
</dbReference>
<dbReference type="Proteomes" id="UP000663801">
    <property type="component" value="Unassembled WGS sequence"/>
</dbReference>
<evidence type="ECO:0000313" key="2">
    <source>
        <dbReference type="EMBL" id="MBM9476245.1"/>
    </source>
</evidence>
<proteinExistence type="predicted"/>
<dbReference type="CDD" id="cd02440">
    <property type="entry name" value="AdoMet_MTases"/>
    <property type="match status" value="1"/>
</dbReference>
<name>A0A938YNT3_9ACTN</name>
<dbReference type="Pfam" id="PF13489">
    <property type="entry name" value="Methyltransf_23"/>
    <property type="match status" value="1"/>
</dbReference>
<feature type="compositionally biased region" description="Low complexity" evidence="1">
    <location>
        <begin position="23"/>
        <end position="37"/>
    </location>
</feature>
<dbReference type="AlphaFoldDB" id="A0A938YNT3"/>
<feature type="region of interest" description="Disordered" evidence="1">
    <location>
        <begin position="1"/>
        <end position="37"/>
    </location>
</feature>
<feature type="compositionally biased region" description="Polar residues" evidence="1">
    <location>
        <begin position="1"/>
        <end position="12"/>
    </location>
</feature>
<sequence>MRWASTPPSSTCSSRDLRRSGRGDPAGPGARPDGGPVGGDACITVAWARRSAVGARAVEVAVVQSPQVDQGHGQASGWTAADTQDVLCALCGIPGRALYRLDPFGVVRCPTCRLVFVSPRLTPEALQRLYDEPAYFEGGVYGDQGRLSPAMLLQRTWTAGRLALIAAQRPAPARLLEIGSAYGLFLDAARAKGYEVSGVELSRTGAEHSRARFGLDVFCGQLEDAPTDEADVVCFWDTLEHVPDPLEFLRQVRSRLADDGVFALSVPYFSSLPARLLRTRWWTLKPEQHIWHYTPQTLSVLAARAGLVVTEVITSPVRPANVTRLDSLVAIGRALPAGD</sequence>
<dbReference type="InterPro" id="IPR029063">
    <property type="entry name" value="SAM-dependent_MTases_sf"/>
</dbReference>
<keyword evidence="2" id="KW-0808">Transferase</keyword>
<dbReference type="PANTHER" id="PTHR43861:SF6">
    <property type="entry name" value="METHYLTRANSFERASE TYPE 11"/>
    <property type="match status" value="1"/>
</dbReference>
<accession>A0A938YNT3</accession>
<dbReference type="PANTHER" id="PTHR43861">
    <property type="entry name" value="TRANS-ACONITATE 2-METHYLTRANSFERASE-RELATED"/>
    <property type="match status" value="1"/>
</dbReference>
<dbReference type="GO" id="GO:0032259">
    <property type="term" value="P:methylation"/>
    <property type="evidence" value="ECO:0007669"/>
    <property type="project" value="UniProtKB-KW"/>
</dbReference>
<dbReference type="GO" id="GO:0008168">
    <property type="term" value="F:methyltransferase activity"/>
    <property type="evidence" value="ECO:0007669"/>
    <property type="project" value="UniProtKB-KW"/>
</dbReference>
<evidence type="ECO:0000256" key="1">
    <source>
        <dbReference type="SAM" id="MobiDB-lite"/>
    </source>
</evidence>
<dbReference type="Gene3D" id="3.40.50.150">
    <property type="entry name" value="Vaccinia Virus protein VP39"/>
    <property type="match status" value="1"/>
</dbReference>
<reference evidence="2" key="1">
    <citation type="submission" date="2021-01" db="EMBL/GenBank/DDBJ databases">
        <title>KCTC 19127 draft genome.</title>
        <authorList>
            <person name="An D."/>
        </authorList>
    </citation>
    <scope>NUCLEOTIDE SEQUENCE</scope>
    <source>
        <strain evidence="2">KCTC 19127</strain>
    </source>
</reference>
<organism evidence="2 3">
    <name type="scientific">Nakamurella flavida</name>
    <dbReference type="NCBI Taxonomy" id="363630"/>
    <lineage>
        <taxon>Bacteria</taxon>
        <taxon>Bacillati</taxon>
        <taxon>Actinomycetota</taxon>
        <taxon>Actinomycetes</taxon>
        <taxon>Nakamurellales</taxon>
        <taxon>Nakamurellaceae</taxon>
        <taxon>Nakamurella</taxon>
    </lineage>
</organism>
<comment type="caution">
    <text evidence="2">The sequence shown here is derived from an EMBL/GenBank/DDBJ whole genome shotgun (WGS) entry which is preliminary data.</text>
</comment>
<evidence type="ECO:0000313" key="3">
    <source>
        <dbReference type="Proteomes" id="UP000663801"/>
    </source>
</evidence>
<protein>
    <submittedName>
        <fullName evidence="2">Class I SAM-dependent methyltransferase</fullName>
    </submittedName>
</protein>